<evidence type="ECO:0000313" key="2">
    <source>
        <dbReference type="EMBL" id="CAI0554009.1"/>
    </source>
</evidence>
<accession>A0AAV0R8N0</accession>
<comment type="caution">
    <text evidence="2">The sequence shown here is derived from an EMBL/GenBank/DDBJ whole genome shotgun (WGS) entry which is preliminary data.</text>
</comment>
<dbReference type="PANTHER" id="PTHR34724:SF2">
    <property type="entry name" value="OS12G0596101 PROTEIN"/>
    <property type="match status" value="1"/>
</dbReference>
<gene>
    <name evidence="2" type="ORF">LITE_LOCUS47033</name>
</gene>
<name>A0AAV0R8N0_9ROSI</name>
<evidence type="ECO:0000256" key="1">
    <source>
        <dbReference type="SAM" id="MobiDB-lite"/>
    </source>
</evidence>
<dbReference type="EMBL" id="CAMGYJ010000010">
    <property type="protein sequence ID" value="CAI0554009.1"/>
    <property type="molecule type" value="Genomic_DNA"/>
</dbReference>
<feature type="region of interest" description="Disordered" evidence="1">
    <location>
        <begin position="49"/>
        <end position="93"/>
    </location>
</feature>
<proteinExistence type="predicted"/>
<evidence type="ECO:0000313" key="3">
    <source>
        <dbReference type="Proteomes" id="UP001154282"/>
    </source>
</evidence>
<keyword evidence="3" id="KW-1185">Reference proteome</keyword>
<dbReference type="Proteomes" id="UP001154282">
    <property type="component" value="Unassembled WGS sequence"/>
</dbReference>
<reference evidence="2" key="1">
    <citation type="submission" date="2022-08" db="EMBL/GenBank/DDBJ databases">
        <authorList>
            <person name="Gutierrez-Valencia J."/>
        </authorList>
    </citation>
    <scope>NUCLEOTIDE SEQUENCE</scope>
</reference>
<dbReference type="AlphaFoldDB" id="A0AAV0R8N0"/>
<sequence length="93" mass="9228">MCYKVECKGCGKTGWGGCGKHLVPLYNGIQKGSHCLCRAWPGVAAVAPVPSSASLEQPANADQKDAHQPPPPPAASSAATASAGSAGSNGKIA</sequence>
<feature type="compositionally biased region" description="Low complexity" evidence="1">
    <location>
        <begin position="75"/>
        <end position="93"/>
    </location>
</feature>
<protein>
    <submittedName>
        <fullName evidence="2">Uncharacterized protein</fullName>
    </submittedName>
</protein>
<organism evidence="2 3">
    <name type="scientific">Linum tenue</name>
    <dbReference type="NCBI Taxonomy" id="586396"/>
    <lineage>
        <taxon>Eukaryota</taxon>
        <taxon>Viridiplantae</taxon>
        <taxon>Streptophyta</taxon>
        <taxon>Embryophyta</taxon>
        <taxon>Tracheophyta</taxon>
        <taxon>Spermatophyta</taxon>
        <taxon>Magnoliopsida</taxon>
        <taxon>eudicotyledons</taxon>
        <taxon>Gunneridae</taxon>
        <taxon>Pentapetalae</taxon>
        <taxon>rosids</taxon>
        <taxon>fabids</taxon>
        <taxon>Malpighiales</taxon>
        <taxon>Linaceae</taxon>
        <taxon>Linum</taxon>
    </lineage>
</organism>
<dbReference type="PANTHER" id="PTHR34724">
    <property type="entry name" value="OS12G0596101 PROTEIN"/>
    <property type="match status" value="1"/>
</dbReference>